<dbReference type="GO" id="GO:0004601">
    <property type="term" value="F:peroxidase activity"/>
    <property type="evidence" value="ECO:0007669"/>
    <property type="project" value="UniProtKB-KW"/>
</dbReference>
<evidence type="ECO:0000313" key="15">
    <source>
        <dbReference type="EMBL" id="QXT63748.1"/>
    </source>
</evidence>
<evidence type="ECO:0000256" key="9">
    <source>
        <dbReference type="ARBA" id="ARBA00032824"/>
    </source>
</evidence>
<evidence type="ECO:0000256" key="11">
    <source>
        <dbReference type="ARBA" id="ARBA00041373"/>
    </source>
</evidence>
<keyword evidence="16" id="KW-1185">Reference proteome</keyword>
<evidence type="ECO:0000259" key="14">
    <source>
        <dbReference type="PROSITE" id="PS51352"/>
    </source>
</evidence>
<keyword evidence="6" id="KW-0560">Oxidoreductase</keyword>
<dbReference type="PROSITE" id="PS51352">
    <property type="entry name" value="THIOREDOXIN_2"/>
    <property type="match status" value="1"/>
</dbReference>
<evidence type="ECO:0000256" key="4">
    <source>
        <dbReference type="ARBA" id="ARBA00022559"/>
    </source>
</evidence>
<accession>A0ABX8SNV1</accession>
<dbReference type="PIRSF" id="PIRSF000239">
    <property type="entry name" value="AHPC"/>
    <property type="match status" value="1"/>
</dbReference>
<comment type="catalytic activity">
    <reaction evidence="12">
        <text>a hydroperoxide + [thioredoxin]-dithiol = an alcohol + [thioredoxin]-disulfide + H2O</text>
        <dbReference type="Rhea" id="RHEA:62620"/>
        <dbReference type="Rhea" id="RHEA-COMP:10698"/>
        <dbReference type="Rhea" id="RHEA-COMP:10700"/>
        <dbReference type="ChEBI" id="CHEBI:15377"/>
        <dbReference type="ChEBI" id="CHEBI:29950"/>
        <dbReference type="ChEBI" id="CHEBI:30879"/>
        <dbReference type="ChEBI" id="CHEBI:35924"/>
        <dbReference type="ChEBI" id="CHEBI:50058"/>
        <dbReference type="EC" id="1.11.1.24"/>
    </reaction>
</comment>
<feature type="domain" description="Thioredoxin" evidence="14">
    <location>
        <begin position="5"/>
        <end position="159"/>
    </location>
</feature>
<keyword evidence="8" id="KW-0676">Redox-active center</keyword>
<evidence type="ECO:0000256" key="13">
    <source>
        <dbReference type="SAM" id="MobiDB-lite"/>
    </source>
</evidence>
<keyword evidence="4 15" id="KW-0575">Peroxidase</keyword>
<organism evidence="15 16">
    <name type="scientific">Tessaracoccus palaemonis</name>
    <dbReference type="NCBI Taxonomy" id="2829499"/>
    <lineage>
        <taxon>Bacteria</taxon>
        <taxon>Bacillati</taxon>
        <taxon>Actinomycetota</taxon>
        <taxon>Actinomycetes</taxon>
        <taxon>Propionibacteriales</taxon>
        <taxon>Propionibacteriaceae</taxon>
        <taxon>Tessaracoccus</taxon>
    </lineage>
</organism>
<evidence type="ECO:0000256" key="8">
    <source>
        <dbReference type="ARBA" id="ARBA00023284"/>
    </source>
</evidence>
<gene>
    <name evidence="15" type="primary">bcp</name>
    <name evidence="15" type="ORF">KDB89_04535</name>
</gene>
<protein>
    <recommendedName>
        <fullName evidence="3">thioredoxin-dependent peroxiredoxin</fullName>
        <ecNumber evidence="3">1.11.1.24</ecNumber>
    </recommendedName>
    <alternativeName>
        <fullName evidence="11">Bacterioferritin comigratory protein</fullName>
    </alternativeName>
    <alternativeName>
        <fullName evidence="9">Thioredoxin peroxidase</fullName>
    </alternativeName>
</protein>
<dbReference type="InterPro" id="IPR000866">
    <property type="entry name" value="AhpC/TSA"/>
</dbReference>
<evidence type="ECO:0000256" key="7">
    <source>
        <dbReference type="ARBA" id="ARBA00023157"/>
    </source>
</evidence>
<sequence length="159" mass="16955">MTARLTAGTPAPEFTLPDQDGNDVSLSDFAGETVILYFYPAAMTPGCTTQAVDFSESLGSFTDAGYRVLGCSPDPVDKLAKFAERSNLGFTLLADPETTVLNAYGAWGPRKLYGKEIVGVLRSTFVIEVDADGKGVVKVAQYNVKATGHVAKLRRELGV</sequence>
<dbReference type="NCBIfam" id="NF006960">
    <property type="entry name" value="PRK09437.1"/>
    <property type="match status" value="1"/>
</dbReference>
<evidence type="ECO:0000256" key="1">
    <source>
        <dbReference type="ARBA" id="ARBA00003330"/>
    </source>
</evidence>
<dbReference type="PANTHER" id="PTHR42801:SF4">
    <property type="entry name" value="AHPC_TSA FAMILY PROTEIN"/>
    <property type="match status" value="1"/>
</dbReference>
<dbReference type="InterPro" id="IPR050924">
    <property type="entry name" value="Peroxiredoxin_BCP/PrxQ"/>
</dbReference>
<comment type="similarity">
    <text evidence="10">Belongs to the peroxiredoxin family. BCP/PrxQ subfamily.</text>
</comment>
<dbReference type="EC" id="1.11.1.24" evidence="3"/>
<dbReference type="RefSeq" id="WP_219083675.1">
    <property type="nucleotide sequence ID" value="NZ_CP079216.1"/>
</dbReference>
<evidence type="ECO:0000313" key="16">
    <source>
        <dbReference type="Proteomes" id="UP000824504"/>
    </source>
</evidence>
<dbReference type="CDD" id="cd03017">
    <property type="entry name" value="PRX_BCP"/>
    <property type="match status" value="1"/>
</dbReference>
<dbReference type="Pfam" id="PF00578">
    <property type="entry name" value="AhpC-TSA"/>
    <property type="match status" value="1"/>
</dbReference>
<evidence type="ECO:0000256" key="2">
    <source>
        <dbReference type="ARBA" id="ARBA00011245"/>
    </source>
</evidence>
<evidence type="ECO:0000256" key="10">
    <source>
        <dbReference type="ARBA" id="ARBA00038489"/>
    </source>
</evidence>
<evidence type="ECO:0000256" key="5">
    <source>
        <dbReference type="ARBA" id="ARBA00022862"/>
    </source>
</evidence>
<dbReference type="InterPro" id="IPR024706">
    <property type="entry name" value="Peroxiredoxin_AhpC-typ"/>
</dbReference>
<proteinExistence type="inferred from homology"/>
<dbReference type="PANTHER" id="PTHR42801">
    <property type="entry name" value="THIOREDOXIN-DEPENDENT PEROXIDE REDUCTASE"/>
    <property type="match status" value="1"/>
</dbReference>
<dbReference type="Proteomes" id="UP000824504">
    <property type="component" value="Chromosome"/>
</dbReference>
<feature type="region of interest" description="Disordered" evidence="13">
    <location>
        <begin position="1"/>
        <end position="20"/>
    </location>
</feature>
<dbReference type="EMBL" id="CP079216">
    <property type="protein sequence ID" value="QXT63748.1"/>
    <property type="molecule type" value="Genomic_DNA"/>
</dbReference>
<comment type="subunit">
    <text evidence="2">Monomer.</text>
</comment>
<evidence type="ECO:0000256" key="3">
    <source>
        <dbReference type="ARBA" id="ARBA00013017"/>
    </source>
</evidence>
<dbReference type="InterPro" id="IPR013766">
    <property type="entry name" value="Thioredoxin_domain"/>
</dbReference>
<keyword evidence="5" id="KW-0049">Antioxidant</keyword>
<evidence type="ECO:0000256" key="6">
    <source>
        <dbReference type="ARBA" id="ARBA00023002"/>
    </source>
</evidence>
<reference evidence="15 16" key="1">
    <citation type="submission" date="2021-07" db="EMBL/GenBank/DDBJ databases">
        <title>complete genome sequencing of Tessaracoccus sp.J1M15.</title>
        <authorList>
            <person name="Bae J.-W."/>
            <person name="Kim D.-y."/>
        </authorList>
    </citation>
    <scope>NUCLEOTIDE SEQUENCE [LARGE SCALE GENOMIC DNA]</scope>
    <source>
        <strain evidence="15 16">J1M15</strain>
    </source>
</reference>
<comment type="function">
    <text evidence="1">Thiol-specific peroxidase that catalyzes the reduction of hydrogen peroxide and organic hydroperoxides to water and alcohols, respectively. Plays a role in cell protection against oxidative stress by detoxifying peroxides and as sensor of hydrogen peroxide-mediated signaling events.</text>
</comment>
<name>A0ABX8SNV1_9ACTN</name>
<keyword evidence="7" id="KW-1015">Disulfide bond</keyword>
<evidence type="ECO:0000256" key="12">
    <source>
        <dbReference type="ARBA" id="ARBA00049091"/>
    </source>
</evidence>